<accession>A0A067PF37</accession>
<feature type="non-terminal residue" evidence="2">
    <location>
        <position position="147"/>
    </location>
</feature>
<dbReference type="Proteomes" id="UP000027265">
    <property type="component" value="Unassembled WGS sequence"/>
</dbReference>
<name>A0A067PF37_9AGAM</name>
<keyword evidence="3" id="KW-1185">Reference proteome</keyword>
<dbReference type="Pfam" id="PF20149">
    <property type="entry name" value="DUF6532"/>
    <property type="match status" value="1"/>
</dbReference>
<dbReference type="AlphaFoldDB" id="A0A067PF37"/>
<evidence type="ECO:0000313" key="3">
    <source>
        <dbReference type="Proteomes" id="UP000027265"/>
    </source>
</evidence>
<protein>
    <recommendedName>
        <fullName evidence="1">DUF6532 domain-containing protein</fullName>
    </recommendedName>
</protein>
<dbReference type="EMBL" id="KL197807">
    <property type="protein sequence ID" value="KDQ49106.1"/>
    <property type="molecule type" value="Genomic_DNA"/>
</dbReference>
<evidence type="ECO:0000313" key="2">
    <source>
        <dbReference type="EMBL" id="KDQ49106.1"/>
    </source>
</evidence>
<sequence length="147" mass="16696">MGFCEHPLIQQIIMMWFRGRDDEGIVYSRYFSHRIPLVTLGLVLTVIECVLDEWSEGNYKLVEFSAKAYQDRLDEICSMLKMFDRDTAPIRIISSIRKSLLDVARAHAGAPLELSHGSMLDRRDVEAAMKEWMERRKEGGGGGGSDG</sequence>
<gene>
    <name evidence="2" type="ORF">JAAARDRAFT_165813</name>
</gene>
<proteinExistence type="predicted"/>
<dbReference type="OrthoDB" id="3267034at2759"/>
<dbReference type="STRING" id="933084.A0A067PF37"/>
<dbReference type="InParanoid" id="A0A067PF37"/>
<organism evidence="2 3">
    <name type="scientific">Jaapia argillacea MUCL 33604</name>
    <dbReference type="NCBI Taxonomy" id="933084"/>
    <lineage>
        <taxon>Eukaryota</taxon>
        <taxon>Fungi</taxon>
        <taxon>Dikarya</taxon>
        <taxon>Basidiomycota</taxon>
        <taxon>Agaricomycotina</taxon>
        <taxon>Agaricomycetes</taxon>
        <taxon>Agaricomycetidae</taxon>
        <taxon>Jaapiales</taxon>
        <taxon>Jaapiaceae</taxon>
        <taxon>Jaapia</taxon>
    </lineage>
</organism>
<reference evidence="3" key="1">
    <citation type="journal article" date="2014" name="Proc. Natl. Acad. Sci. U.S.A.">
        <title>Extensive sampling of basidiomycete genomes demonstrates inadequacy of the white-rot/brown-rot paradigm for wood decay fungi.</title>
        <authorList>
            <person name="Riley R."/>
            <person name="Salamov A.A."/>
            <person name="Brown D.W."/>
            <person name="Nagy L.G."/>
            <person name="Floudas D."/>
            <person name="Held B.W."/>
            <person name="Levasseur A."/>
            <person name="Lombard V."/>
            <person name="Morin E."/>
            <person name="Otillar R."/>
            <person name="Lindquist E.A."/>
            <person name="Sun H."/>
            <person name="LaButti K.M."/>
            <person name="Schmutz J."/>
            <person name="Jabbour D."/>
            <person name="Luo H."/>
            <person name="Baker S.E."/>
            <person name="Pisabarro A.G."/>
            <person name="Walton J.D."/>
            <person name="Blanchette R.A."/>
            <person name="Henrissat B."/>
            <person name="Martin F."/>
            <person name="Cullen D."/>
            <person name="Hibbett D.S."/>
            <person name="Grigoriev I.V."/>
        </authorList>
    </citation>
    <scope>NUCLEOTIDE SEQUENCE [LARGE SCALE GENOMIC DNA]</scope>
    <source>
        <strain evidence="3">MUCL 33604</strain>
    </source>
</reference>
<dbReference type="InterPro" id="IPR045341">
    <property type="entry name" value="DUF6532"/>
</dbReference>
<feature type="domain" description="DUF6532" evidence="1">
    <location>
        <begin position="2"/>
        <end position="82"/>
    </location>
</feature>
<dbReference type="HOGENOM" id="CLU_038181_2_0_1"/>
<evidence type="ECO:0000259" key="1">
    <source>
        <dbReference type="Pfam" id="PF20149"/>
    </source>
</evidence>